<dbReference type="Proteomes" id="UP000183567">
    <property type="component" value="Unassembled WGS sequence"/>
</dbReference>
<proteinExistence type="predicted"/>
<dbReference type="InterPro" id="IPR029033">
    <property type="entry name" value="His_PPase_superfam"/>
</dbReference>
<dbReference type="OrthoDB" id="258392at2759"/>
<evidence type="ECO:0000313" key="2">
    <source>
        <dbReference type="EMBL" id="OJA14655.1"/>
    </source>
</evidence>
<evidence type="ECO:0000313" key="3">
    <source>
        <dbReference type="Proteomes" id="UP000183567"/>
    </source>
</evidence>
<keyword evidence="1" id="KW-0472">Membrane</keyword>
<dbReference type="AlphaFoldDB" id="A0A1J8Q1U4"/>
<reference evidence="2 3" key="1">
    <citation type="submission" date="2016-03" db="EMBL/GenBank/DDBJ databases">
        <title>Comparative genomics of the ectomycorrhizal sister species Rhizopogon vinicolor and Rhizopogon vesiculosus (Basidiomycota: Boletales) reveals a divergence of the mating type B locus.</title>
        <authorList>
            <person name="Mujic A.B."/>
            <person name="Kuo A."/>
            <person name="Tritt A."/>
            <person name="Lipzen A."/>
            <person name="Chen C."/>
            <person name="Johnson J."/>
            <person name="Sharma A."/>
            <person name="Barry K."/>
            <person name="Grigoriev I.V."/>
            <person name="Spatafora J.W."/>
        </authorList>
    </citation>
    <scope>NUCLEOTIDE SEQUENCE [LARGE SCALE GENOMIC DNA]</scope>
    <source>
        <strain evidence="2 3">AM-OR11-056</strain>
    </source>
</reference>
<gene>
    <name evidence="2" type="ORF">AZE42_02664</name>
</gene>
<name>A0A1J8Q1U4_9AGAM</name>
<dbReference type="Gene3D" id="3.40.50.1240">
    <property type="entry name" value="Phosphoglycerate mutase-like"/>
    <property type="match status" value="1"/>
</dbReference>
<dbReference type="STRING" id="180088.A0A1J8Q1U4"/>
<comment type="caution">
    <text evidence="2">The sequence shown here is derived from an EMBL/GenBank/DDBJ whole genome shotgun (WGS) entry which is preliminary data.</text>
</comment>
<keyword evidence="3" id="KW-1185">Reference proteome</keyword>
<keyword evidence="1" id="KW-0812">Transmembrane</keyword>
<accession>A0A1J8Q1U4</accession>
<dbReference type="SUPFAM" id="SSF53254">
    <property type="entry name" value="Phosphoglycerate mutase-like"/>
    <property type="match status" value="1"/>
</dbReference>
<evidence type="ECO:0000256" key="1">
    <source>
        <dbReference type="SAM" id="Phobius"/>
    </source>
</evidence>
<evidence type="ECO:0008006" key="4">
    <source>
        <dbReference type="Google" id="ProtNLM"/>
    </source>
</evidence>
<dbReference type="EMBL" id="LVVM01003549">
    <property type="protein sequence ID" value="OJA14655.1"/>
    <property type="molecule type" value="Genomic_DNA"/>
</dbReference>
<organism evidence="2 3">
    <name type="scientific">Rhizopogon vesiculosus</name>
    <dbReference type="NCBI Taxonomy" id="180088"/>
    <lineage>
        <taxon>Eukaryota</taxon>
        <taxon>Fungi</taxon>
        <taxon>Dikarya</taxon>
        <taxon>Basidiomycota</taxon>
        <taxon>Agaricomycotina</taxon>
        <taxon>Agaricomycetes</taxon>
        <taxon>Agaricomycetidae</taxon>
        <taxon>Boletales</taxon>
        <taxon>Suillineae</taxon>
        <taxon>Rhizopogonaceae</taxon>
        <taxon>Rhizopogon</taxon>
    </lineage>
</organism>
<keyword evidence="1" id="KW-1133">Transmembrane helix</keyword>
<feature type="transmembrane region" description="Helical" evidence="1">
    <location>
        <begin position="383"/>
        <end position="401"/>
    </location>
</feature>
<protein>
    <recommendedName>
        <fullName evidence="4">Phosphoglycerate mutase-like protein</fullName>
    </recommendedName>
</protein>
<sequence length="431" mass="48522">MPDVHGVLIIARNGDRTEFYQDPYTYEPSFTDSTPLGATQSHQLGCSLRSTYLNPSSPSYIQGIRADLVQNDQVLVHAKAGGEGTAIFDSGIAVLQGLFPPNSKNMIELANGTTIVTPLGGYQYIPVEMAPSGVDHALESWTNCPAFENHIKDVYASSEFQAIAKSAGTFFSFVHDYVFGRSTTLENAVRWNIYDYMDSQLTYNQTYAYRLPPTLIEQARGYADYHENVLFSDKEIGGIGNIAGRTILHPILHSLQRITFDDDPLRLLLLETSYQPFISLFHMMEMVNEYPQLAAIPDHASALAFELLRGPAPERREFLRIKFKNGTNDNFETYHIFGHQGDIAVTEFMYRLENFAITSQKQWESACGVHSAYFGITSAAENMNMLFTAFSVFFLLGMFAFSRFKRRRATYEYVPVSDVRVAGNEKSRLLP</sequence>